<dbReference type="InterPro" id="IPR001969">
    <property type="entry name" value="Aspartic_peptidase_AS"/>
</dbReference>
<dbReference type="InterPro" id="IPR021109">
    <property type="entry name" value="Peptidase_aspartic_dom_sf"/>
</dbReference>
<dbReference type="PANTHER" id="PTHR47966:SF51">
    <property type="entry name" value="BETA-SITE APP-CLEAVING ENZYME, ISOFORM A-RELATED"/>
    <property type="match status" value="1"/>
</dbReference>
<comment type="similarity">
    <text evidence="1 2">Belongs to the peptidase A1 family.</text>
</comment>
<organism evidence="5 6">
    <name type="scientific">Clavelina lepadiformis</name>
    <name type="common">Light-bulb sea squirt</name>
    <name type="synonym">Ascidia lepadiformis</name>
    <dbReference type="NCBI Taxonomy" id="159417"/>
    <lineage>
        <taxon>Eukaryota</taxon>
        <taxon>Metazoa</taxon>
        <taxon>Chordata</taxon>
        <taxon>Tunicata</taxon>
        <taxon>Ascidiacea</taxon>
        <taxon>Aplousobranchia</taxon>
        <taxon>Clavelinidae</taxon>
        <taxon>Clavelina</taxon>
    </lineage>
</organism>
<evidence type="ECO:0000256" key="2">
    <source>
        <dbReference type="RuleBase" id="RU000454"/>
    </source>
</evidence>
<dbReference type="PROSITE" id="PS51767">
    <property type="entry name" value="PEPTIDASE_A1"/>
    <property type="match status" value="1"/>
</dbReference>
<dbReference type="PANTHER" id="PTHR47966">
    <property type="entry name" value="BETA-SITE APP-CLEAVING ENZYME, ISOFORM A-RELATED"/>
    <property type="match status" value="1"/>
</dbReference>
<evidence type="ECO:0000313" key="5">
    <source>
        <dbReference type="EMBL" id="CAK8694028.1"/>
    </source>
</evidence>
<dbReference type="PROSITE" id="PS00141">
    <property type="entry name" value="ASP_PROTEASE"/>
    <property type="match status" value="2"/>
</dbReference>
<name>A0ABP0GQJ6_CLALP</name>
<feature type="chain" id="PRO_5046059387" description="Peptidase A1 domain-containing protein" evidence="3">
    <location>
        <begin position="17"/>
        <end position="379"/>
    </location>
</feature>
<keyword evidence="2" id="KW-0378">Hydrolase</keyword>
<comment type="caution">
    <text evidence="5">The sequence shown here is derived from an EMBL/GenBank/DDBJ whole genome shotgun (WGS) entry which is preliminary data.</text>
</comment>
<reference evidence="5 6" key="1">
    <citation type="submission" date="2024-02" db="EMBL/GenBank/DDBJ databases">
        <authorList>
            <person name="Daric V."/>
            <person name="Darras S."/>
        </authorList>
    </citation>
    <scope>NUCLEOTIDE SEQUENCE [LARGE SCALE GENOMIC DNA]</scope>
</reference>
<dbReference type="Proteomes" id="UP001642483">
    <property type="component" value="Unassembled WGS sequence"/>
</dbReference>
<keyword evidence="6" id="KW-1185">Reference proteome</keyword>
<sequence>MKVALVILIVAAVCNAGHVVRLKKQKTIRQDMKEKKTYLTREVTEEPLSNYMDAQYFGEISIGTPAQTFTVIFDTGSSNLWIPSATCPSSNIACMTHNKYDSTASNTYTAEGETFEIHYGTGSMEGFTSSDKVAIGGLTSDHQVFAEATQEPGITFVAAQFDGILGLGYPNIAVNGITPVFNQMFEQGVVDKNQFSFYLNRDPTGSEGGELYLGGANPARYTGEFTYHDVTKQGYWQIKMDSFLVADGTTTACDGGCQVIVDSGTSLITGPTEDIEKINEAIGAIKFIQGEYLVICRKIPQMPDVTFVLDGKKYTLTAEQYVIKMTDPSSGQSQCISAFMAMDIPAPAGPLWILGDAFMGAYYTLFDFDTNQVGFAELA</sequence>
<dbReference type="Pfam" id="PF00026">
    <property type="entry name" value="Asp"/>
    <property type="match status" value="1"/>
</dbReference>
<accession>A0ABP0GQJ6</accession>
<gene>
    <name evidence="5" type="ORF">CVLEPA_LOCUS27303</name>
</gene>
<keyword evidence="3" id="KW-0732">Signal</keyword>
<evidence type="ECO:0000256" key="1">
    <source>
        <dbReference type="ARBA" id="ARBA00007447"/>
    </source>
</evidence>
<dbReference type="PRINTS" id="PR00792">
    <property type="entry name" value="PEPSIN"/>
</dbReference>
<evidence type="ECO:0000313" key="6">
    <source>
        <dbReference type="Proteomes" id="UP001642483"/>
    </source>
</evidence>
<evidence type="ECO:0000256" key="3">
    <source>
        <dbReference type="SAM" id="SignalP"/>
    </source>
</evidence>
<keyword evidence="2" id="KW-0064">Aspartyl protease</keyword>
<dbReference type="InterPro" id="IPR033121">
    <property type="entry name" value="PEPTIDASE_A1"/>
</dbReference>
<dbReference type="InterPro" id="IPR001461">
    <property type="entry name" value="Aspartic_peptidase_A1"/>
</dbReference>
<proteinExistence type="inferred from homology"/>
<dbReference type="Gene3D" id="2.40.70.10">
    <property type="entry name" value="Acid Proteases"/>
    <property type="match status" value="2"/>
</dbReference>
<feature type="signal peptide" evidence="3">
    <location>
        <begin position="1"/>
        <end position="16"/>
    </location>
</feature>
<dbReference type="EMBL" id="CAWYQH010000141">
    <property type="protein sequence ID" value="CAK8694028.1"/>
    <property type="molecule type" value="Genomic_DNA"/>
</dbReference>
<evidence type="ECO:0000259" key="4">
    <source>
        <dbReference type="PROSITE" id="PS51767"/>
    </source>
</evidence>
<feature type="domain" description="Peptidase A1" evidence="4">
    <location>
        <begin position="56"/>
        <end position="376"/>
    </location>
</feature>
<dbReference type="SUPFAM" id="SSF50630">
    <property type="entry name" value="Acid proteases"/>
    <property type="match status" value="1"/>
</dbReference>
<keyword evidence="2" id="KW-0645">Protease</keyword>
<protein>
    <recommendedName>
        <fullName evidence="4">Peptidase A1 domain-containing protein</fullName>
    </recommendedName>
</protein>